<feature type="non-terminal residue" evidence="1">
    <location>
        <position position="336"/>
    </location>
</feature>
<protein>
    <submittedName>
        <fullName evidence="1">Uncharacterized protein</fullName>
    </submittedName>
</protein>
<proteinExistence type="predicted"/>
<accession>A0A0F9ERP1</accession>
<gene>
    <name evidence="1" type="ORF">LCGC14_2041470</name>
</gene>
<evidence type="ECO:0000313" key="1">
    <source>
        <dbReference type="EMBL" id="KKL76778.1"/>
    </source>
</evidence>
<comment type="caution">
    <text evidence="1">The sequence shown here is derived from an EMBL/GenBank/DDBJ whole genome shotgun (WGS) entry which is preliminary data.</text>
</comment>
<sequence length="336" mass="35097">MGSDRGQGGALILGGRLFGSPLVNGALSESDAIMDIDGTALAGVVVVGDTFTLFGESGSPTHTVTGGPFYVGMRSVENIAFTPAIATGGVADNAAVTFAENGGAEIRSWTVDNAGLDMIEDTVKGDVTKTFRGGLMGWGGSASAWLDYDDTQQAELIDAIASGSPDGTLAGLLFQIAETRFLFIYGGAELANFVADSPENGLVPVAFTFKGSGEVFTFLEGALDSFTDSNKNLSAHIPDFGFGGWTYSGAANEWTILSNKAVKPLTDNDTQFCRSDNDLVDDNFDLRVTFTRSSGGEFAGERQGLYILGHKSTAIANGEGVQVVLIRSDGSSMNFH</sequence>
<reference evidence="1" key="1">
    <citation type="journal article" date="2015" name="Nature">
        <title>Complex archaea that bridge the gap between prokaryotes and eukaryotes.</title>
        <authorList>
            <person name="Spang A."/>
            <person name="Saw J.H."/>
            <person name="Jorgensen S.L."/>
            <person name="Zaremba-Niedzwiedzka K."/>
            <person name="Martijn J."/>
            <person name="Lind A.E."/>
            <person name="van Eijk R."/>
            <person name="Schleper C."/>
            <person name="Guy L."/>
            <person name="Ettema T.J."/>
        </authorList>
    </citation>
    <scope>NUCLEOTIDE SEQUENCE</scope>
</reference>
<organism evidence="1">
    <name type="scientific">marine sediment metagenome</name>
    <dbReference type="NCBI Taxonomy" id="412755"/>
    <lineage>
        <taxon>unclassified sequences</taxon>
        <taxon>metagenomes</taxon>
        <taxon>ecological metagenomes</taxon>
    </lineage>
</organism>
<dbReference type="EMBL" id="LAZR01023946">
    <property type="protein sequence ID" value="KKL76778.1"/>
    <property type="molecule type" value="Genomic_DNA"/>
</dbReference>
<name>A0A0F9ERP1_9ZZZZ</name>
<dbReference type="AlphaFoldDB" id="A0A0F9ERP1"/>